<dbReference type="OrthoDB" id="3252109at2759"/>
<accession>A0A9P7K4I8</accession>
<feature type="transmembrane region" description="Helical" evidence="2">
    <location>
        <begin position="275"/>
        <end position="295"/>
    </location>
</feature>
<dbReference type="EMBL" id="JABCKI010005999">
    <property type="protein sequence ID" value="KAG5635940.1"/>
    <property type="molecule type" value="Genomic_DNA"/>
</dbReference>
<dbReference type="AlphaFoldDB" id="A0A9P7K4I8"/>
<comment type="caution">
    <text evidence="3">The sequence shown here is derived from an EMBL/GenBank/DDBJ whole genome shotgun (WGS) entry which is preliminary data.</text>
</comment>
<keyword evidence="4" id="KW-1185">Reference proteome</keyword>
<name>A0A9P7K4I8_9AGAR</name>
<protein>
    <submittedName>
        <fullName evidence="3">Uncharacterized protein</fullName>
    </submittedName>
</protein>
<keyword evidence="2" id="KW-0812">Transmembrane</keyword>
<keyword evidence="2" id="KW-1133">Transmembrane helix</keyword>
<reference evidence="3" key="2">
    <citation type="submission" date="2021-10" db="EMBL/GenBank/DDBJ databases">
        <title>Phylogenomics reveals ancestral predisposition of the termite-cultivated fungus Termitomyces towards a domesticated lifestyle.</title>
        <authorList>
            <person name="Auxier B."/>
            <person name="Grum-Grzhimaylo A."/>
            <person name="Cardenas M.E."/>
            <person name="Lodge J.D."/>
            <person name="Laessoe T."/>
            <person name="Pedersen O."/>
            <person name="Smith M.E."/>
            <person name="Kuyper T.W."/>
            <person name="Franco-Molano E.A."/>
            <person name="Baroni T.J."/>
            <person name="Aanen D.K."/>
        </authorList>
    </citation>
    <scope>NUCLEOTIDE SEQUENCE</scope>
    <source>
        <strain evidence="3">D49</strain>
    </source>
</reference>
<evidence type="ECO:0000256" key="2">
    <source>
        <dbReference type="SAM" id="Phobius"/>
    </source>
</evidence>
<evidence type="ECO:0000313" key="3">
    <source>
        <dbReference type="EMBL" id="KAG5635940.1"/>
    </source>
</evidence>
<organism evidence="3 4">
    <name type="scientific">Sphagnurus paluster</name>
    <dbReference type="NCBI Taxonomy" id="117069"/>
    <lineage>
        <taxon>Eukaryota</taxon>
        <taxon>Fungi</taxon>
        <taxon>Dikarya</taxon>
        <taxon>Basidiomycota</taxon>
        <taxon>Agaricomycotina</taxon>
        <taxon>Agaricomycetes</taxon>
        <taxon>Agaricomycetidae</taxon>
        <taxon>Agaricales</taxon>
        <taxon>Tricholomatineae</taxon>
        <taxon>Lyophyllaceae</taxon>
        <taxon>Sphagnurus</taxon>
    </lineage>
</organism>
<keyword evidence="2" id="KW-0472">Membrane</keyword>
<reference evidence="3" key="1">
    <citation type="submission" date="2021-02" db="EMBL/GenBank/DDBJ databases">
        <authorList>
            <person name="Nieuwenhuis M."/>
            <person name="Van De Peppel L.J.J."/>
        </authorList>
    </citation>
    <scope>NUCLEOTIDE SEQUENCE</scope>
    <source>
        <strain evidence="3">D49</strain>
    </source>
</reference>
<dbReference type="Proteomes" id="UP000717328">
    <property type="component" value="Unassembled WGS sequence"/>
</dbReference>
<evidence type="ECO:0000313" key="4">
    <source>
        <dbReference type="Proteomes" id="UP000717328"/>
    </source>
</evidence>
<gene>
    <name evidence="3" type="ORF">H0H81_009625</name>
</gene>
<feature type="region of interest" description="Disordered" evidence="1">
    <location>
        <begin position="1"/>
        <end position="51"/>
    </location>
</feature>
<evidence type="ECO:0000256" key="1">
    <source>
        <dbReference type="SAM" id="MobiDB-lite"/>
    </source>
</evidence>
<proteinExistence type="predicted"/>
<sequence length="296" mass="31078">MAGHKRPGGLILCPGKEEDTKATLQSSLASPPPSTHTPSVATLPSPRATPEHVRVRAPAVEVPAIVPKREPVPSNIPEHGPWHMRNPNWRDPSPVPAPRLPTPAGSLVSTVLVDDDGHTVRGHGDDEQEEEALDDTAPGLMRALATQLADARLVSMFRTNRADVGRTQQLAAREGMHAMLVKLPHADAGARASEVAAEAGEERGRKELARAGSWWMVLGRDLRAVGRIVESSHARGDGVVTAGVAAGGEDTGNLSGGMPGVMGDLVMEGPRLTTFLQLVLAGLLGGIAAVFALSYL</sequence>